<proteinExistence type="predicted"/>
<organism evidence="1 2">
    <name type="scientific">Devosia limi DSM 17137</name>
    <dbReference type="NCBI Taxonomy" id="1121477"/>
    <lineage>
        <taxon>Bacteria</taxon>
        <taxon>Pseudomonadati</taxon>
        <taxon>Pseudomonadota</taxon>
        <taxon>Alphaproteobacteria</taxon>
        <taxon>Hyphomicrobiales</taxon>
        <taxon>Devosiaceae</taxon>
        <taxon>Devosia</taxon>
    </lineage>
</organism>
<name>A0A1M5DHA2_9HYPH</name>
<evidence type="ECO:0000313" key="2">
    <source>
        <dbReference type="Proteomes" id="UP000184533"/>
    </source>
</evidence>
<dbReference type="EMBL" id="FQVC01000011">
    <property type="protein sequence ID" value="SHF66368.1"/>
    <property type="molecule type" value="Genomic_DNA"/>
</dbReference>
<evidence type="ECO:0000313" key="1">
    <source>
        <dbReference type="EMBL" id="SHF66368.1"/>
    </source>
</evidence>
<dbReference type="AlphaFoldDB" id="A0A1M5DHA2"/>
<dbReference type="Proteomes" id="UP000184533">
    <property type="component" value="Unassembled WGS sequence"/>
</dbReference>
<reference evidence="1 2" key="1">
    <citation type="submission" date="2016-11" db="EMBL/GenBank/DDBJ databases">
        <authorList>
            <person name="Jaros S."/>
            <person name="Januszkiewicz K."/>
            <person name="Wedrychowicz H."/>
        </authorList>
    </citation>
    <scope>NUCLEOTIDE SEQUENCE [LARGE SCALE GENOMIC DNA]</scope>
    <source>
        <strain evidence="1 2">DSM 17137</strain>
    </source>
</reference>
<sequence>MRFERVWSGEDWETYAHALVQLRHGPENVQRVPAKVSGDAGLEFFTTNGCLIQCYAPEETSDTAKSSSAMKQKATSDLPKLIKNSKIISGILQDLKARRWILMCPFLDDKDVIRHVRVKGQDILAANLSFVTRDFEALVHSQEDFSVEIATLKRQSLGPKLAYEPPSDAAIAEKSGEFADKLEAKLRHAYPDMQENTLREKKELYVRGFLRRENAISALRRSYPALWEQLINSIGAEETRLSLFGSTETQPAFRLRESLGRIEQSLGRDLPSMPSSLITDLSVGTLSDWLIRCPLDFD</sequence>
<accession>A0A1M5DHA2</accession>
<gene>
    <name evidence="1" type="ORF">SAMN02745223_03237</name>
</gene>
<protein>
    <submittedName>
        <fullName evidence="1">Uncharacterized protein</fullName>
    </submittedName>
</protein>